<protein>
    <recommendedName>
        <fullName evidence="4">Porin</fullName>
    </recommendedName>
</protein>
<feature type="signal peptide" evidence="1">
    <location>
        <begin position="1"/>
        <end position="21"/>
    </location>
</feature>
<dbReference type="Gene3D" id="2.40.160.10">
    <property type="entry name" value="Porin"/>
    <property type="match status" value="1"/>
</dbReference>
<dbReference type="AlphaFoldDB" id="A0A420E913"/>
<evidence type="ECO:0000256" key="1">
    <source>
        <dbReference type="SAM" id="SignalP"/>
    </source>
</evidence>
<dbReference type="EMBL" id="RAQO01000008">
    <property type="protein sequence ID" value="RKF15925.1"/>
    <property type="molecule type" value="Genomic_DNA"/>
</dbReference>
<gene>
    <name evidence="2" type="ORF">DBZ36_16295</name>
</gene>
<dbReference type="InterPro" id="IPR023614">
    <property type="entry name" value="Porin_dom_sf"/>
</dbReference>
<evidence type="ECO:0008006" key="4">
    <source>
        <dbReference type="Google" id="ProtNLM"/>
    </source>
</evidence>
<dbReference type="Pfam" id="PF07437">
    <property type="entry name" value="YfaZ"/>
    <property type="match status" value="1"/>
</dbReference>
<reference evidence="2 3" key="1">
    <citation type="submission" date="2018-09" db="EMBL/GenBank/DDBJ databases">
        <authorList>
            <person name="Wang Z."/>
        </authorList>
    </citation>
    <scope>NUCLEOTIDE SEQUENCE [LARGE SCALE GENOMIC DNA]</scope>
    <source>
        <strain evidence="2 3">ALS 81</strain>
    </source>
</reference>
<proteinExistence type="predicted"/>
<name>A0A420E913_9ALTE</name>
<evidence type="ECO:0000313" key="3">
    <source>
        <dbReference type="Proteomes" id="UP000286482"/>
    </source>
</evidence>
<dbReference type="InterPro" id="IPR009998">
    <property type="entry name" value="YfaZ"/>
</dbReference>
<keyword evidence="1" id="KW-0732">Signal</keyword>
<feature type="chain" id="PRO_5019169783" description="Porin" evidence="1">
    <location>
        <begin position="22"/>
        <end position="179"/>
    </location>
</feature>
<dbReference type="RefSeq" id="WP_120356010.1">
    <property type="nucleotide sequence ID" value="NZ_RAQO01000008.1"/>
</dbReference>
<comment type="caution">
    <text evidence="2">The sequence shown here is derived from an EMBL/GenBank/DDBJ whole genome shotgun (WGS) entry which is preliminary data.</text>
</comment>
<sequence>MQLNKLSFLAIGLLASSSAFASQFGFALSDKTIDLGLENGLSENSKFSLDYLYHTDNGSMADAGLYMTHKEGIHSFSLGGSLVGAWLDNRSNGYALAIGGDYTVQFGHKLSVAMSAQVAPEILSFQKLKGYTKYDIQAQYALMPTLDAFVGYRNVKFKYDNAPNKTFDDSFYVGANFRF</sequence>
<accession>A0A420E913</accession>
<dbReference type="OrthoDB" id="6366116at2"/>
<organism evidence="2 3">
    <name type="scientific">Alginatibacterium sediminis</name>
    <dbReference type="NCBI Taxonomy" id="2164068"/>
    <lineage>
        <taxon>Bacteria</taxon>
        <taxon>Pseudomonadati</taxon>
        <taxon>Pseudomonadota</taxon>
        <taxon>Gammaproteobacteria</taxon>
        <taxon>Alteromonadales</taxon>
        <taxon>Alteromonadaceae</taxon>
        <taxon>Alginatibacterium</taxon>
    </lineage>
</organism>
<keyword evidence="3" id="KW-1185">Reference proteome</keyword>
<evidence type="ECO:0000313" key="2">
    <source>
        <dbReference type="EMBL" id="RKF15925.1"/>
    </source>
</evidence>
<dbReference type="Proteomes" id="UP000286482">
    <property type="component" value="Unassembled WGS sequence"/>
</dbReference>